<evidence type="ECO:0000313" key="8">
    <source>
        <dbReference type="Proteomes" id="UP001235303"/>
    </source>
</evidence>
<evidence type="ECO:0000259" key="6">
    <source>
        <dbReference type="PROSITE" id="PS50011"/>
    </source>
</evidence>
<accession>A0ABT7AVJ5</accession>
<evidence type="ECO:0000256" key="2">
    <source>
        <dbReference type="ARBA" id="ARBA00022840"/>
    </source>
</evidence>
<dbReference type="CDD" id="cd14014">
    <property type="entry name" value="STKc_PknB_like"/>
    <property type="match status" value="1"/>
</dbReference>
<dbReference type="InterPro" id="IPR011009">
    <property type="entry name" value="Kinase-like_dom_sf"/>
</dbReference>
<proteinExistence type="predicted"/>
<dbReference type="InterPro" id="IPR017441">
    <property type="entry name" value="Protein_kinase_ATP_BS"/>
</dbReference>
<evidence type="ECO:0000256" key="5">
    <source>
        <dbReference type="SAM" id="Phobius"/>
    </source>
</evidence>
<sequence length="347" mass="39324">MGEKRKLNNSKYTVERVLGSGRFSQTLLAYHTAGDRKDERLVIKTLRMFDENRTPKSSEEIKKLNDKLHREATKLSKCDHPHVVQLIDEEFTETDSFRNEWVCLPLEYICGVSLEKLNQRVLPEKEALRYIRQIGEALIAVHKKGLVHLDVKPDNILVRQKTDEAVLIGFDFSRAPSHGLSEETQKFASDGFAALEWYLTEDKELGKLGPWSDVYSLAALLYWLLTGVVPPSAKDRHEGTKPLKSLADFDQEISNRVKNAIEKGMAIKRENRPQTVKAWLNLLGGYRLNLDCFEERHVPKWTALGALAAVAGVFVAIYFGFMSLKNSTPSPEVDPTPSEEETVENQG</sequence>
<name>A0ABT7AVJ5_9CYAN</name>
<dbReference type="SMART" id="SM00220">
    <property type="entry name" value="S_TKc"/>
    <property type="match status" value="1"/>
</dbReference>
<evidence type="ECO:0000256" key="3">
    <source>
        <dbReference type="PROSITE-ProRule" id="PRU10141"/>
    </source>
</evidence>
<dbReference type="PROSITE" id="PS00108">
    <property type="entry name" value="PROTEIN_KINASE_ST"/>
    <property type="match status" value="1"/>
</dbReference>
<dbReference type="GO" id="GO:0016301">
    <property type="term" value="F:kinase activity"/>
    <property type="evidence" value="ECO:0007669"/>
    <property type="project" value="UniProtKB-KW"/>
</dbReference>
<feature type="region of interest" description="Disordered" evidence="4">
    <location>
        <begin position="327"/>
        <end position="347"/>
    </location>
</feature>
<dbReference type="RefSeq" id="WP_283754640.1">
    <property type="nucleotide sequence ID" value="NZ_JAQOSP010000101.1"/>
</dbReference>
<keyword evidence="2 3" id="KW-0067">ATP-binding</keyword>
<keyword evidence="1 3" id="KW-0547">Nucleotide-binding</keyword>
<keyword evidence="5" id="KW-0472">Membrane</keyword>
<comment type="caution">
    <text evidence="7">The sequence shown here is derived from an EMBL/GenBank/DDBJ whole genome shotgun (WGS) entry which is preliminary data.</text>
</comment>
<dbReference type="Pfam" id="PF00069">
    <property type="entry name" value="Pkinase"/>
    <property type="match status" value="1"/>
</dbReference>
<dbReference type="InterPro" id="IPR008271">
    <property type="entry name" value="Ser/Thr_kinase_AS"/>
</dbReference>
<feature type="domain" description="Protein kinase" evidence="6">
    <location>
        <begin position="12"/>
        <end position="290"/>
    </location>
</feature>
<feature type="transmembrane region" description="Helical" evidence="5">
    <location>
        <begin position="301"/>
        <end position="321"/>
    </location>
</feature>
<evidence type="ECO:0000256" key="1">
    <source>
        <dbReference type="ARBA" id="ARBA00022741"/>
    </source>
</evidence>
<protein>
    <submittedName>
        <fullName evidence="7">Serine/threonine-protein kinase</fullName>
    </submittedName>
</protein>
<keyword evidence="7" id="KW-0418">Kinase</keyword>
<keyword evidence="5" id="KW-1133">Transmembrane helix</keyword>
<keyword evidence="8" id="KW-1185">Reference proteome</keyword>
<feature type="binding site" evidence="3">
    <location>
        <position position="44"/>
    </location>
    <ligand>
        <name>ATP</name>
        <dbReference type="ChEBI" id="CHEBI:30616"/>
    </ligand>
</feature>
<keyword evidence="7" id="KW-0808">Transferase</keyword>
<feature type="compositionally biased region" description="Acidic residues" evidence="4">
    <location>
        <begin position="337"/>
        <end position="347"/>
    </location>
</feature>
<organism evidence="7 8">
    <name type="scientific">Roseofilum acuticapitatum BLCC-M154</name>
    <dbReference type="NCBI Taxonomy" id="3022444"/>
    <lineage>
        <taxon>Bacteria</taxon>
        <taxon>Bacillati</taxon>
        <taxon>Cyanobacteriota</taxon>
        <taxon>Cyanophyceae</taxon>
        <taxon>Desertifilales</taxon>
        <taxon>Desertifilaceae</taxon>
        <taxon>Roseofilum</taxon>
        <taxon>Roseofilum acuticapitatum</taxon>
    </lineage>
</organism>
<dbReference type="Proteomes" id="UP001235303">
    <property type="component" value="Unassembled WGS sequence"/>
</dbReference>
<keyword evidence="5" id="KW-0812">Transmembrane</keyword>
<dbReference type="PANTHER" id="PTHR24347">
    <property type="entry name" value="SERINE/THREONINE-PROTEIN KINASE"/>
    <property type="match status" value="1"/>
</dbReference>
<dbReference type="Gene3D" id="1.10.510.10">
    <property type="entry name" value="Transferase(Phosphotransferase) domain 1"/>
    <property type="match status" value="1"/>
</dbReference>
<dbReference type="PROSITE" id="PS00107">
    <property type="entry name" value="PROTEIN_KINASE_ATP"/>
    <property type="match status" value="1"/>
</dbReference>
<dbReference type="EMBL" id="JAQOSP010000101">
    <property type="protein sequence ID" value="MDJ1170885.1"/>
    <property type="molecule type" value="Genomic_DNA"/>
</dbReference>
<dbReference type="PROSITE" id="PS50011">
    <property type="entry name" value="PROTEIN_KINASE_DOM"/>
    <property type="match status" value="1"/>
</dbReference>
<dbReference type="SUPFAM" id="SSF56112">
    <property type="entry name" value="Protein kinase-like (PK-like)"/>
    <property type="match status" value="1"/>
</dbReference>
<evidence type="ECO:0000313" key="7">
    <source>
        <dbReference type="EMBL" id="MDJ1170885.1"/>
    </source>
</evidence>
<gene>
    <name evidence="7" type="ORF">PMG71_15735</name>
</gene>
<evidence type="ECO:0000256" key="4">
    <source>
        <dbReference type="SAM" id="MobiDB-lite"/>
    </source>
</evidence>
<reference evidence="7 8" key="1">
    <citation type="submission" date="2023-01" db="EMBL/GenBank/DDBJ databases">
        <title>Novel diversity within Roseofilum (Cyanobacteria; Desertifilaceae) from marine benthic mats with descriptions of four novel species.</title>
        <authorList>
            <person name="Wang Y."/>
            <person name="Berthold D.E."/>
            <person name="Hu J."/>
            <person name="Lefler F.W."/>
            <person name="Laughinghouse H.D. IV."/>
        </authorList>
    </citation>
    <scope>NUCLEOTIDE SEQUENCE [LARGE SCALE GENOMIC DNA]</scope>
    <source>
        <strain evidence="7 8">BLCC-M154</strain>
    </source>
</reference>
<dbReference type="InterPro" id="IPR000719">
    <property type="entry name" value="Prot_kinase_dom"/>
</dbReference>